<dbReference type="EMBL" id="JAACNO010001551">
    <property type="protein sequence ID" value="KAF4139593.1"/>
    <property type="molecule type" value="Genomic_DNA"/>
</dbReference>
<sequence length="95" mass="10383">MSELSELSDISPPELEGGEYEEEQTQEVGGNQNYKSVDEEQNVSVPEDCSIPERCENSDGKRNEERTDVAESESGSVAGTCGSSVAEQEFDDDEE</sequence>
<feature type="region of interest" description="Disordered" evidence="1">
    <location>
        <begin position="1"/>
        <end position="95"/>
    </location>
</feature>
<comment type="caution">
    <text evidence="2">The sequence shown here is derived from an EMBL/GenBank/DDBJ whole genome shotgun (WGS) entry which is preliminary data.</text>
</comment>
<feature type="compositionally biased region" description="Acidic residues" evidence="1">
    <location>
        <begin position="16"/>
        <end position="25"/>
    </location>
</feature>
<evidence type="ECO:0000313" key="2">
    <source>
        <dbReference type="EMBL" id="KAF4139593.1"/>
    </source>
</evidence>
<evidence type="ECO:0000313" key="3">
    <source>
        <dbReference type="Proteomes" id="UP000704712"/>
    </source>
</evidence>
<evidence type="ECO:0000256" key="1">
    <source>
        <dbReference type="SAM" id="MobiDB-lite"/>
    </source>
</evidence>
<feature type="compositionally biased region" description="Basic and acidic residues" evidence="1">
    <location>
        <begin position="51"/>
        <end position="69"/>
    </location>
</feature>
<accession>A0A8S9UGC8</accession>
<name>A0A8S9UGC8_PHYIN</name>
<proteinExistence type="predicted"/>
<reference evidence="2" key="1">
    <citation type="submission" date="2020-03" db="EMBL/GenBank/DDBJ databases">
        <title>Hybrid Assembly of Korean Phytophthora infestans isolates.</title>
        <authorList>
            <person name="Prokchorchik M."/>
            <person name="Lee Y."/>
            <person name="Seo J."/>
            <person name="Cho J.-H."/>
            <person name="Park Y.-E."/>
            <person name="Jang D.-C."/>
            <person name="Im J.-S."/>
            <person name="Choi J.-G."/>
            <person name="Park H.-J."/>
            <person name="Lee G.-B."/>
            <person name="Lee Y.-G."/>
            <person name="Hong S.-Y."/>
            <person name="Cho K."/>
            <person name="Sohn K.H."/>
        </authorList>
    </citation>
    <scope>NUCLEOTIDE SEQUENCE</scope>
    <source>
        <strain evidence="2">KR_2_A2</strain>
    </source>
</reference>
<dbReference type="AlphaFoldDB" id="A0A8S9UGC8"/>
<feature type="compositionally biased region" description="Polar residues" evidence="1">
    <location>
        <begin position="73"/>
        <end position="86"/>
    </location>
</feature>
<dbReference type="Proteomes" id="UP000704712">
    <property type="component" value="Unassembled WGS sequence"/>
</dbReference>
<organism evidence="2 3">
    <name type="scientific">Phytophthora infestans</name>
    <name type="common">Potato late blight agent</name>
    <name type="synonym">Botrytis infestans</name>
    <dbReference type="NCBI Taxonomy" id="4787"/>
    <lineage>
        <taxon>Eukaryota</taxon>
        <taxon>Sar</taxon>
        <taxon>Stramenopiles</taxon>
        <taxon>Oomycota</taxon>
        <taxon>Peronosporomycetes</taxon>
        <taxon>Peronosporales</taxon>
        <taxon>Peronosporaceae</taxon>
        <taxon>Phytophthora</taxon>
    </lineage>
</organism>
<gene>
    <name evidence="2" type="ORF">GN958_ATG11078</name>
</gene>
<protein>
    <submittedName>
        <fullName evidence="2">Uncharacterized protein</fullName>
    </submittedName>
</protein>